<comment type="caution">
    <text evidence="2">The sequence shown here is derived from an EMBL/GenBank/DDBJ whole genome shotgun (WGS) entry which is preliminary data.</text>
</comment>
<name>A0A4S8K7V5_MUSBA</name>
<evidence type="ECO:0000313" key="3">
    <source>
        <dbReference type="Proteomes" id="UP000317650"/>
    </source>
</evidence>
<reference evidence="2 3" key="1">
    <citation type="journal article" date="2019" name="Nat. Plants">
        <title>Genome sequencing of Musa balbisiana reveals subgenome evolution and function divergence in polyploid bananas.</title>
        <authorList>
            <person name="Yao X."/>
        </authorList>
    </citation>
    <scope>NUCLEOTIDE SEQUENCE [LARGE SCALE GENOMIC DNA]</scope>
    <source>
        <strain evidence="3">cv. DH-PKW</strain>
        <tissue evidence="2">Leaves</tissue>
    </source>
</reference>
<sequence length="160" mass="17904">MAGDDQAEAEAEDTRREAALACTPLFQPNFRPSKATQAQLDKLKELHKKRLQLKEKVEETRLKGSSQRRGKICEEDTDVKNSTNSSASSADGSSSVSPLQQRIRELPLWCQIKEESYTGGLMQRKDGKERLICDEDTSETGLKALVRLITTNNNCFMIQG</sequence>
<feature type="compositionally biased region" description="Low complexity" evidence="1">
    <location>
        <begin position="80"/>
        <end position="97"/>
    </location>
</feature>
<accession>A0A4S8K7V5</accession>
<organism evidence="2 3">
    <name type="scientific">Musa balbisiana</name>
    <name type="common">Banana</name>
    <dbReference type="NCBI Taxonomy" id="52838"/>
    <lineage>
        <taxon>Eukaryota</taxon>
        <taxon>Viridiplantae</taxon>
        <taxon>Streptophyta</taxon>
        <taxon>Embryophyta</taxon>
        <taxon>Tracheophyta</taxon>
        <taxon>Spermatophyta</taxon>
        <taxon>Magnoliopsida</taxon>
        <taxon>Liliopsida</taxon>
        <taxon>Zingiberales</taxon>
        <taxon>Musaceae</taxon>
        <taxon>Musa</taxon>
    </lineage>
</organism>
<dbReference type="InterPro" id="IPR037690">
    <property type="entry name" value="FAM204A"/>
</dbReference>
<feature type="region of interest" description="Disordered" evidence="1">
    <location>
        <begin position="57"/>
        <end position="99"/>
    </location>
</feature>
<proteinExistence type="predicted"/>
<evidence type="ECO:0000256" key="1">
    <source>
        <dbReference type="SAM" id="MobiDB-lite"/>
    </source>
</evidence>
<dbReference type="PANTHER" id="PTHR14386:SF2">
    <property type="entry name" value="PROTEIN FAM204A"/>
    <property type="match status" value="1"/>
</dbReference>
<dbReference type="PANTHER" id="PTHR14386">
    <property type="entry name" value="PROTEIN FAM204A"/>
    <property type="match status" value="1"/>
</dbReference>
<dbReference type="EMBL" id="PYDT01000002">
    <property type="protein sequence ID" value="THU71052.1"/>
    <property type="molecule type" value="Genomic_DNA"/>
</dbReference>
<dbReference type="AlphaFoldDB" id="A0A4S8K7V5"/>
<keyword evidence="3" id="KW-1185">Reference proteome</keyword>
<dbReference type="Proteomes" id="UP000317650">
    <property type="component" value="Chromosome 8"/>
</dbReference>
<evidence type="ECO:0000313" key="2">
    <source>
        <dbReference type="EMBL" id="THU71052.1"/>
    </source>
</evidence>
<gene>
    <name evidence="2" type="ORF">C4D60_Mb08t31460</name>
</gene>
<protein>
    <submittedName>
        <fullName evidence="2">Uncharacterized protein</fullName>
    </submittedName>
</protein>